<proteinExistence type="inferred from homology"/>
<dbReference type="Pfam" id="PF13715">
    <property type="entry name" value="CarbopepD_reg_2"/>
    <property type="match status" value="1"/>
</dbReference>
<dbReference type="InterPro" id="IPR000531">
    <property type="entry name" value="Beta-barrel_TonB"/>
</dbReference>
<dbReference type="Pfam" id="PF00593">
    <property type="entry name" value="TonB_dep_Rec_b-barrel"/>
    <property type="match status" value="1"/>
</dbReference>
<dbReference type="NCBIfam" id="TIGR04056">
    <property type="entry name" value="OMP_RagA_SusC"/>
    <property type="match status" value="1"/>
</dbReference>
<dbReference type="NCBIfam" id="TIGR04057">
    <property type="entry name" value="SusC_RagA_signa"/>
    <property type="match status" value="1"/>
</dbReference>
<evidence type="ECO:0000259" key="4">
    <source>
        <dbReference type="Pfam" id="PF00593"/>
    </source>
</evidence>
<accession>A0ABY9XRI6</accession>
<keyword evidence="1 2" id="KW-0472">Membrane</keyword>
<keyword evidence="2" id="KW-0798">TonB box</keyword>
<dbReference type="RefSeq" id="WP_415865061.1">
    <property type="nucleotide sequence ID" value="NZ_CP134537.1"/>
</dbReference>
<comment type="similarity">
    <text evidence="1 2">Belongs to the TonB-dependent receptor family.</text>
</comment>
<feature type="domain" description="TonB-dependent receptor plug" evidence="5">
    <location>
        <begin position="116"/>
        <end position="224"/>
    </location>
</feature>
<keyword evidence="1" id="KW-0813">Transport</keyword>
<dbReference type="PROSITE" id="PS52016">
    <property type="entry name" value="TONB_DEPENDENT_REC_3"/>
    <property type="match status" value="1"/>
</dbReference>
<dbReference type="InterPro" id="IPR023997">
    <property type="entry name" value="TonB-dep_OMP_SusC/RagA_CS"/>
</dbReference>
<dbReference type="SUPFAM" id="SSF49464">
    <property type="entry name" value="Carboxypeptidase regulatory domain-like"/>
    <property type="match status" value="1"/>
</dbReference>
<dbReference type="Proteomes" id="UP001302806">
    <property type="component" value="Chromosome"/>
</dbReference>
<dbReference type="InterPro" id="IPR039426">
    <property type="entry name" value="TonB-dep_rcpt-like"/>
</dbReference>
<feature type="domain" description="TonB-dependent receptor-like beta-barrel" evidence="4">
    <location>
        <begin position="441"/>
        <end position="787"/>
    </location>
</feature>
<keyword evidence="1" id="KW-1134">Transmembrane beta strand</keyword>
<evidence type="ECO:0000256" key="3">
    <source>
        <dbReference type="SAM" id="SignalP"/>
    </source>
</evidence>
<gene>
    <name evidence="6" type="ORF">RHP51_14750</name>
</gene>
<evidence type="ECO:0000259" key="5">
    <source>
        <dbReference type="Pfam" id="PF07715"/>
    </source>
</evidence>
<name>A0ABY9XRI6_9FLAO</name>
<evidence type="ECO:0000256" key="1">
    <source>
        <dbReference type="PROSITE-ProRule" id="PRU01360"/>
    </source>
</evidence>
<keyword evidence="1" id="KW-0998">Cell outer membrane</keyword>
<dbReference type="EMBL" id="CP134537">
    <property type="protein sequence ID" value="WNH08378.1"/>
    <property type="molecule type" value="Genomic_DNA"/>
</dbReference>
<sequence>MRNKITILICIVLCTLFSAPVQAQEKKVSGTILDTAGQPLPGVNIIIKGTQRGTSTDFDGNFSIRANEADILVISYLGFVTKEIAVKGKSTINVSLDSDTSDLDEVVLVSFGKQKKSSVIASISTIKPSELKIPSSNLTTALAGRVAGLISFQRGGEPGRDDASFFVRGVTTFGYGNVPLILIDGVELTVSDLRRIHPDDIAAFSIMKDASATALYGARGANGVIYVTLKEGIEGPARYSGRIEASFSSPTRNIELADPITYMRMGNEAVKTRDPLGLLIYSQEKIAKTAAGIDPILYPTTDWYRELFKNYTLNKRANFNVNGGGKVAKYYVAMSATQDNGILEVPKLNDFNNNVKFTQFNLRSNTNIDLSKTSKLNVKFNLAFDEYSGPVTPSGQSGGQYVYNLVMRSNPVLFRPFYEPDAANEFTNHILFGNYAEDDNTPSYINPFAEMAKGYQEGTTNKLIGQLEFIQNLKSVTEGLEFKGVFAATKESRYSINRAYNPYYYSPYQNPDTDEVILIPLNEEQGTEYLDFADGEKYVSSTTYLESRLTYNKTLNETHDFTGLLVYTLNHRLFSVTGGTLQDGLAFRNMGLAGRFTYGYDNRYFGEFNFGYNGSERFAKNERWGYFPSLGFGWLASNEKFLENNNAITNLKFKVTYGLVGNDAIGSRSDRFFYLSQVNLNDGNYTYPTGEAYDYRNGGISIGRYANDQITWETAKKLNLGIELGLFNDLTFEVDFFSEKREDILTDRIIPSTLGLQAGVRANVGEAKSQGIDGSLVYNKSFDSDFWLQVEQTLPMQLMKLLKLKNQIILKLLGYLG</sequence>
<feature type="signal peptide" evidence="3">
    <location>
        <begin position="1"/>
        <end position="23"/>
    </location>
</feature>
<protein>
    <submittedName>
        <fullName evidence="6">TonB-dependent receptor</fullName>
    </submittedName>
</protein>
<keyword evidence="3" id="KW-0732">Signal</keyword>
<dbReference type="Pfam" id="PF07715">
    <property type="entry name" value="Plug"/>
    <property type="match status" value="1"/>
</dbReference>
<dbReference type="InterPro" id="IPR037066">
    <property type="entry name" value="Plug_dom_sf"/>
</dbReference>
<dbReference type="InterPro" id="IPR008969">
    <property type="entry name" value="CarboxyPept-like_regulatory"/>
</dbReference>
<feature type="chain" id="PRO_5046959883" evidence="3">
    <location>
        <begin position="24"/>
        <end position="817"/>
    </location>
</feature>
<keyword evidence="1" id="KW-0812">Transmembrane</keyword>
<reference evidence="6 7" key="1">
    <citation type="submission" date="2023-09" db="EMBL/GenBank/DDBJ databases">
        <title>Thalassobella suaedae gen. nov., sp. nov., a marine bacterium of the family Flavobacteriaceae isolated from a halophyte Suaeda japonica.</title>
        <authorList>
            <person name="Lee S.Y."/>
            <person name="Hwang C.Y."/>
        </authorList>
    </citation>
    <scope>NUCLEOTIDE SEQUENCE [LARGE SCALE GENOMIC DNA]</scope>
    <source>
        <strain evidence="6 7">HL-DH14</strain>
    </source>
</reference>
<keyword evidence="6" id="KW-0675">Receptor</keyword>
<dbReference type="Gene3D" id="2.60.40.1120">
    <property type="entry name" value="Carboxypeptidase-like, regulatory domain"/>
    <property type="match status" value="1"/>
</dbReference>
<dbReference type="Gene3D" id="2.170.130.10">
    <property type="entry name" value="TonB-dependent receptor, plug domain"/>
    <property type="match status" value="1"/>
</dbReference>
<dbReference type="SUPFAM" id="SSF56935">
    <property type="entry name" value="Porins"/>
    <property type="match status" value="1"/>
</dbReference>
<dbReference type="InterPro" id="IPR023996">
    <property type="entry name" value="TonB-dep_OMP_SusC/RagA"/>
</dbReference>
<evidence type="ECO:0000256" key="2">
    <source>
        <dbReference type="RuleBase" id="RU003357"/>
    </source>
</evidence>
<comment type="subcellular location">
    <subcellularLocation>
        <location evidence="1">Cell outer membrane</location>
        <topology evidence="1">Multi-pass membrane protein</topology>
    </subcellularLocation>
</comment>
<evidence type="ECO:0000313" key="6">
    <source>
        <dbReference type="EMBL" id="WNH08378.1"/>
    </source>
</evidence>
<organism evidence="6 7">
    <name type="scientific">Thalassobellus suaedae</name>
    <dbReference type="NCBI Taxonomy" id="3074124"/>
    <lineage>
        <taxon>Bacteria</taxon>
        <taxon>Pseudomonadati</taxon>
        <taxon>Bacteroidota</taxon>
        <taxon>Flavobacteriia</taxon>
        <taxon>Flavobacteriales</taxon>
        <taxon>Flavobacteriaceae</taxon>
        <taxon>Thalassobellus</taxon>
    </lineage>
</organism>
<evidence type="ECO:0000313" key="7">
    <source>
        <dbReference type="Proteomes" id="UP001302806"/>
    </source>
</evidence>
<dbReference type="InterPro" id="IPR012910">
    <property type="entry name" value="Plug_dom"/>
</dbReference>